<dbReference type="Proteomes" id="UP001168528">
    <property type="component" value="Unassembled WGS sequence"/>
</dbReference>
<keyword evidence="1" id="KW-0175">Coiled coil</keyword>
<comment type="caution">
    <text evidence="2">The sequence shown here is derived from an EMBL/GenBank/DDBJ whole genome shotgun (WGS) entry which is preliminary data.</text>
</comment>
<accession>A0ABT8RIL1</accession>
<reference evidence="2" key="1">
    <citation type="submission" date="2023-07" db="EMBL/GenBank/DDBJ databases">
        <title>The genome sequence of Rhodocytophaga aerolata KACC 12507.</title>
        <authorList>
            <person name="Zhang X."/>
        </authorList>
    </citation>
    <scope>NUCLEOTIDE SEQUENCE</scope>
    <source>
        <strain evidence="2">KACC 12507</strain>
    </source>
</reference>
<dbReference type="RefSeq" id="WP_302041442.1">
    <property type="nucleotide sequence ID" value="NZ_JAUKPO010000034.1"/>
</dbReference>
<gene>
    <name evidence="2" type="ORF">Q0590_30485</name>
</gene>
<keyword evidence="3" id="KW-1185">Reference proteome</keyword>
<protein>
    <submittedName>
        <fullName evidence="2">Uncharacterized protein</fullName>
    </submittedName>
</protein>
<dbReference type="EMBL" id="JAUKPO010000034">
    <property type="protein sequence ID" value="MDO1450640.1"/>
    <property type="molecule type" value="Genomic_DNA"/>
</dbReference>
<evidence type="ECO:0000256" key="1">
    <source>
        <dbReference type="SAM" id="Coils"/>
    </source>
</evidence>
<proteinExistence type="predicted"/>
<feature type="coiled-coil region" evidence="1">
    <location>
        <begin position="71"/>
        <end position="123"/>
    </location>
</feature>
<name>A0ABT8RIL1_9BACT</name>
<sequence length="155" mass="17917">MSINNYKSKALGFFILIICLGTVSLPACNSRRDNDLRQEHANTYLTGDELEGYKAWTKEQEEHTKMYQYLLAKADDRIDLLKEQMDSMSVERQAIAREDINRLETRQVVLENKLQKLKQANEQNWAELKKDVEGAADSLNTYIENLDKNVEFGAI</sequence>
<evidence type="ECO:0000313" key="3">
    <source>
        <dbReference type="Proteomes" id="UP001168528"/>
    </source>
</evidence>
<evidence type="ECO:0000313" key="2">
    <source>
        <dbReference type="EMBL" id="MDO1450640.1"/>
    </source>
</evidence>
<organism evidence="2 3">
    <name type="scientific">Rhodocytophaga aerolata</name>
    <dbReference type="NCBI Taxonomy" id="455078"/>
    <lineage>
        <taxon>Bacteria</taxon>
        <taxon>Pseudomonadati</taxon>
        <taxon>Bacteroidota</taxon>
        <taxon>Cytophagia</taxon>
        <taxon>Cytophagales</taxon>
        <taxon>Rhodocytophagaceae</taxon>
        <taxon>Rhodocytophaga</taxon>
    </lineage>
</organism>